<dbReference type="KEGG" id="nso:NIASO_01395"/>
<dbReference type="STRING" id="929713.NIASO_01395"/>
<sequence length="51" mass="5757">MEVEAEDSSMPDFLLLAFGLTPQTSFIHLRKSAQSAGNKARRLGFYRLIIE</sequence>
<gene>
    <name evidence="1" type="ORF">NIASO_01395</name>
</gene>
<accession>W0F254</accession>
<name>W0F254_9BACT</name>
<dbReference type="EMBL" id="CP007035">
    <property type="protein sequence ID" value="AHF17082.1"/>
    <property type="molecule type" value="Genomic_DNA"/>
</dbReference>
<organism evidence="1 2">
    <name type="scientific">Niabella soli DSM 19437</name>
    <dbReference type="NCBI Taxonomy" id="929713"/>
    <lineage>
        <taxon>Bacteria</taxon>
        <taxon>Pseudomonadati</taxon>
        <taxon>Bacteroidota</taxon>
        <taxon>Chitinophagia</taxon>
        <taxon>Chitinophagales</taxon>
        <taxon>Chitinophagaceae</taxon>
        <taxon>Niabella</taxon>
    </lineage>
</organism>
<reference evidence="1 2" key="1">
    <citation type="submission" date="2013-12" db="EMBL/GenBank/DDBJ databases">
        <authorList>
            <consortium name="DOE Joint Genome Institute"/>
            <person name="Eisen J."/>
            <person name="Huntemann M."/>
            <person name="Han J."/>
            <person name="Chen A."/>
            <person name="Kyrpides N."/>
            <person name="Mavromatis K."/>
            <person name="Markowitz V."/>
            <person name="Palaniappan K."/>
            <person name="Ivanova N."/>
            <person name="Schaumberg A."/>
            <person name="Pati A."/>
            <person name="Liolios K."/>
            <person name="Nordberg H.P."/>
            <person name="Cantor M.N."/>
            <person name="Hua S.X."/>
            <person name="Woyke T."/>
        </authorList>
    </citation>
    <scope>NUCLEOTIDE SEQUENCE [LARGE SCALE GENOMIC DNA]</scope>
    <source>
        <strain evidence="2">DSM 19437</strain>
    </source>
</reference>
<dbReference type="Proteomes" id="UP000003586">
    <property type="component" value="Chromosome"/>
</dbReference>
<evidence type="ECO:0000313" key="1">
    <source>
        <dbReference type="EMBL" id="AHF17082.1"/>
    </source>
</evidence>
<protein>
    <submittedName>
        <fullName evidence="1">Uncharacterized protein</fullName>
    </submittedName>
</protein>
<proteinExistence type="predicted"/>
<evidence type="ECO:0000313" key="2">
    <source>
        <dbReference type="Proteomes" id="UP000003586"/>
    </source>
</evidence>
<dbReference type="AlphaFoldDB" id="W0F254"/>
<dbReference type="HOGENOM" id="CLU_3101382_0_0_10"/>
<keyword evidence="2" id="KW-1185">Reference proteome</keyword>